<dbReference type="Gene3D" id="1.20.1250.20">
    <property type="entry name" value="MFS general substrate transporter like domains"/>
    <property type="match status" value="1"/>
</dbReference>
<feature type="transmembrane region" description="Helical" evidence="13">
    <location>
        <begin position="439"/>
        <end position="456"/>
    </location>
</feature>
<sequence length="484" mass="53947">MSDDALAKQKAIDDWFPITASRKAKWWYSAIHNVTAMVGAGVLSLPYAMSNMGCIQLLLCIGRCCICLCWSQCGFGNPSNNAFNTRKPIKETNVERSFVAYIGVAFCYFPVAFIGYYMFGNSVDDNILMSLERPGWLIAAANLFVVVHVVGGYQIFAMSVFDMMETYMVIKLKFATSFRLRLISHSIYVASLYHMAQTQKTQEIQSRLGFLIDFLSHAAIVGFMAGVAVTIALQQLKGLLGMVKFTKKTDIVSVMRSVWGTVHHGAKKRKKLFWVAVIAKIRRNSSPITWNLGKGGTQKVTPEIYLQLVAAVNESYALEHHTPLLLSLQNCNFVRYTFTRIISSYCPLLNHYLKIINAGLGLISVAVLLCLVLWILYANRSGSEEDVCYKDVFIASFAAVAVDKVGRKLSMSIMFFMCCIFPLPLIFHLPKGLTTGLLFRARICITTTFTIMYIYAPEIYPTSVRTTGMGTASSMARIGGIFPV</sequence>
<dbReference type="GO" id="GO:0005886">
    <property type="term" value="C:plasma membrane"/>
    <property type="evidence" value="ECO:0007669"/>
    <property type="project" value="UniProtKB-SubCell"/>
</dbReference>
<keyword evidence="8" id="KW-0029">Amino-acid transport</keyword>
<evidence type="ECO:0000256" key="5">
    <source>
        <dbReference type="ARBA" id="ARBA00022475"/>
    </source>
</evidence>
<comment type="subcellular location">
    <subcellularLocation>
        <location evidence="2">Cell membrane</location>
    </subcellularLocation>
    <subcellularLocation>
        <location evidence="1">Endomembrane system</location>
        <topology evidence="1">Multi-pass membrane protein</topology>
    </subcellularLocation>
</comment>
<evidence type="ECO:0000256" key="7">
    <source>
        <dbReference type="ARBA" id="ARBA00022847"/>
    </source>
</evidence>
<feature type="domain" description="Amino acid transporter transmembrane" evidence="14">
    <location>
        <begin position="23"/>
        <end position="68"/>
    </location>
</feature>
<comment type="caution">
    <text evidence="15">The sequence shown here is derived from an EMBL/GenBank/DDBJ whole genome shotgun (WGS) entry which is preliminary data.</text>
</comment>
<reference evidence="15 16" key="1">
    <citation type="submission" date="2024-03" db="EMBL/GenBank/DDBJ databases">
        <authorList>
            <person name="Martinez-Hernandez J."/>
        </authorList>
    </citation>
    <scope>NUCLEOTIDE SEQUENCE [LARGE SCALE GENOMIC DNA]</scope>
</reference>
<evidence type="ECO:0000256" key="8">
    <source>
        <dbReference type="ARBA" id="ARBA00022970"/>
    </source>
</evidence>
<gene>
    <name evidence="15" type="ORF">LLUT_LOCUS24722</name>
</gene>
<comment type="similarity">
    <text evidence="3">Belongs to the amino acid/polyamine transporter 2 family. Amino acid/auxin permease (AAAP) (TC 2.A.18.1) subfamily.</text>
</comment>
<evidence type="ECO:0000256" key="1">
    <source>
        <dbReference type="ARBA" id="ARBA00004127"/>
    </source>
</evidence>
<name>A0AAV1XQ33_LUPLU</name>
<keyword evidence="10 13" id="KW-0472">Membrane</keyword>
<proteinExistence type="inferred from homology"/>
<feature type="transmembrane region" description="Helical" evidence="13">
    <location>
        <begin position="178"/>
        <end position="196"/>
    </location>
</feature>
<feature type="transmembrane region" description="Helical" evidence="13">
    <location>
        <begin position="98"/>
        <end position="119"/>
    </location>
</feature>
<organism evidence="15 16">
    <name type="scientific">Lupinus luteus</name>
    <name type="common">European yellow lupine</name>
    <dbReference type="NCBI Taxonomy" id="3873"/>
    <lineage>
        <taxon>Eukaryota</taxon>
        <taxon>Viridiplantae</taxon>
        <taxon>Streptophyta</taxon>
        <taxon>Embryophyta</taxon>
        <taxon>Tracheophyta</taxon>
        <taxon>Spermatophyta</taxon>
        <taxon>Magnoliopsida</taxon>
        <taxon>eudicotyledons</taxon>
        <taxon>Gunneridae</taxon>
        <taxon>Pentapetalae</taxon>
        <taxon>rosids</taxon>
        <taxon>fabids</taxon>
        <taxon>Fabales</taxon>
        <taxon>Fabaceae</taxon>
        <taxon>Papilionoideae</taxon>
        <taxon>50 kb inversion clade</taxon>
        <taxon>genistoids sensu lato</taxon>
        <taxon>core genistoids</taxon>
        <taxon>Genisteae</taxon>
        <taxon>Lupinus</taxon>
    </lineage>
</organism>
<dbReference type="InterPro" id="IPR036259">
    <property type="entry name" value="MFS_trans_sf"/>
</dbReference>
<dbReference type="Pfam" id="PF01490">
    <property type="entry name" value="Aa_trans"/>
    <property type="match status" value="2"/>
</dbReference>
<dbReference type="PANTHER" id="PTHR48017">
    <property type="entry name" value="OS05G0424000 PROTEIN-RELATED"/>
    <property type="match status" value="1"/>
</dbReference>
<feature type="transmembrane region" description="Helical" evidence="13">
    <location>
        <begin position="208"/>
        <end position="233"/>
    </location>
</feature>
<dbReference type="GO" id="GO:0006865">
    <property type="term" value="P:amino acid transport"/>
    <property type="evidence" value="ECO:0007669"/>
    <property type="project" value="UniProtKB-KW"/>
</dbReference>
<evidence type="ECO:0000313" key="15">
    <source>
        <dbReference type="EMBL" id="CAL0323662.1"/>
    </source>
</evidence>
<dbReference type="GO" id="GO:0012505">
    <property type="term" value="C:endomembrane system"/>
    <property type="evidence" value="ECO:0007669"/>
    <property type="project" value="UniProtKB-SubCell"/>
</dbReference>
<feature type="transmembrane region" description="Helical" evidence="13">
    <location>
        <begin position="26"/>
        <end position="49"/>
    </location>
</feature>
<evidence type="ECO:0000256" key="4">
    <source>
        <dbReference type="ARBA" id="ARBA00022448"/>
    </source>
</evidence>
<evidence type="ECO:0000259" key="14">
    <source>
        <dbReference type="Pfam" id="PF01490"/>
    </source>
</evidence>
<dbReference type="GO" id="GO:0015293">
    <property type="term" value="F:symporter activity"/>
    <property type="evidence" value="ECO:0007669"/>
    <property type="project" value="UniProtKB-KW"/>
</dbReference>
<dbReference type="InterPro" id="IPR013057">
    <property type="entry name" value="AA_transpt_TM"/>
</dbReference>
<keyword evidence="9 13" id="KW-1133">Transmembrane helix</keyword>
<feature type="transmembrane region" description="Helical" evidence="13">
    <location>
        <begin position="409"/>
        <end position="427"/>
    </location>
</feature>
<keyword evidence="6 13" id="KW-0812">Transmembrane</keyword>
<dbReference type="GO" id="GO:0009734">
    <property type="term" value="P:auxin-activated signaling pathway"/>
    <property type="evidence" value="ECO:0007669"/>
    <property type="project" value="UniProtKB-KW"/>
</dbReference>
<dbReference type="SUPFAM" id="SSF103473">
    <property type="entry name" value="MFS general substrate transporter"/>
    <property type="match status" value="1"/>
</dbReference>
<keyword evidence="11" id="KW-0927">Auxin signaling pathway</keyword>
<keyword evidence="7" id="KW-0769">Symport</keyword>
<evidence type="ECO:0000256" key="2">
    <source>
        <dbReference type="ARBA" id="ARBA00004236"/>
    </source>
</evidence>
<dbReference type="AlphaFoldDB" id="A0AAV1XQ33"/>
<feature type="transmembrane region" description="Helical" evidence="13">
    <location>
        <begin position="355"/>
        <end position="377"/>
    </location>
</feature>
<dbReference type="Proteomes" id="UP001497480">
    <property type="component" value="Unassembled WGS sequence"/>
</dbReference>
<dbReference type="EMBL" id="CAXHTB010000017">
    <property type="protein sequence ID" value="CAL0323662.1"/>
    <property type="molecule type" value="Genomic_DNA"/>
</dbReference>
<keyword evidence="4" id="KW-0813">Transport</keyword>
<evidence type="ECO:0000256" key="12">
    <source>
        <dbReference type="ARBA" id="ARBA00045588"/>
    </source>
</evidence>
<keyword evidence="5" id="KW-1003">Cell membrane</keyword>
<feature type="domain" description="Amino acid transporter transmembrane" evidence="14">
    <location>
        <begin position="86"/>
        <end position="243"/>
    </location>
</feature>
<feature type="transmembrane region" description="Helical" evidence="13">
    <location>
        <begin position="55"/>
        <end position="77"/>
    </location>
</feature>
<evidence type="ECO:0000256" key="3">
    <source>
        <dbReference type="ARBA" id="ARBA00005590"/>
    </source>
</evidence>
<feature type="transmembrane region" description="Helical" evidence="13">
    <location>
        <begin position="135"/>
        <end position="157"/>
    </location>
</feature>
<evidence type="ECO:0000313" key="16">
    <source>
        <dbReference type="Proteomes" id="UP001497480"/>
    </source>
</evidence>
<evidence type="ECO:0000256" key="10">
    <source>
        <dbReference type="ARBA" id="ARBA00023136"/>
    </source>
</evidence>
<evidence type="ECO:0000256" key="6">
    <source>
        <dbReference type="ARBA" id="ARBA00022692"/>
    </source>
</evidence>
<evidence type="ECO:0000256" key="9">
    <source>
        <dbReference type="ARBA" id="ARBA00022989"/>
    </source>
</evidence>
<evidence type="ECO:0000256" key="11">
    <source>
        <dbReference type="ARBA" id="ARBA00023294"/>
    </source>
</evidence>
<protein>
    <recommendedName>
        <fullName evidence="14">Amino acid transporter transmembrane domain-containing protein</fullName>
    </recommendedName>
</protein>
<evidence type="ECO:0000256" key="13">
    <source>
        <dbReference type="SAM" id="Phobius"/>
    </source>
</evidence>
<comment type="function">
    <text evidence="12">Carrier protein involved in proton-driven auxin influx. Mediates the formation of auxin gradient from developing leaves (site of auxin biosynthesis) to tips by contributing to the loading of auxin in vascular tissues and facilitating acropetal (base to tip) auxin transport within inner tissues of the root apex, and basipetal (tip to base) auxin transport within outer tissues of the root apex. May be involved in lateral roots and nodules formation.</text>
</comment>
<keyword evidence="16" id="KW-1185">Reference proteome</keyword>
<accession>A0AAV1XQ33</accession>